<name>A0ACC1H909_9FUNG</name>
<comment type="caution">
    <text evidence="1">The sequence shown here is derived from an EMBL/GenBank/DDBJ whole genome shotgun (WGS) entry which is preliminary data.</text>
</comment>
<accession>A0ACC1H909</accession>
<evidence type="ECO:0000313" key="1">
    <source>
        <dbReference type="EMBL" id="KAJ1672935.1"/>
    </source>
</evidence>
<reference evidence="1" key="1">
    <citation type="submission" date="2022-06" db="EMBL/GenBank/DDBJ databases">
        <title>Phylogenomic reconstructions and comparative analyses of Kickxellomycotina fungi.</title>
        <authorList>
            <person name="Reynolds N.K."/>
            <person name="Stajich J.E."/>
            <person name="Barry K."/>
            <person name="Grigoriev I.V."/>
            <person name="Crous P."/>
            <person name="Smith M.E."/>
        </authorList>
    </citation>
    <scope>NUCLEOTIDE SEQUENCE</scope>
    <source>
        <strain evidence="1">RSA 2271</strain>
    </source>
</reference>
<evidence type="ECO:0000313" key="2">
    <source>
        <dbReference type="Proteomes" id="UP001145114"/>
    </source>
</evidence>
<organism evidence="1 2">
    <name type="scientific">Spiromyces aspiralis</name>
    <dbReference type="NCBI Taxonomy" id="68401"/>
    <lineage>
        <taxon>Eukaryota</taxon>
        <taxon>Fungi</taxon>
        <taxon>Fungi incertae sedis</taxon>
        <taxon>Zoopagomycota</taxon>
        <taxon>Kickxellomycotina</taxon>
        <taxon>Kickxellomycetes</taxon>
        <taxon>Kickxellales</taxon>
        <taxon>Kickxellaceae</taxon>
        <taxon>Spiromyces</taxon>
    </lineage>
</organism>
<dbReference type="EMBL" id="JAMZIH010007611">
    <property type="protein sequence ID" value="KAJ1672935.1"/>
    <property type="molecule type" value="Genomic_DNA"/>
</dbReference>
<gene>
    <name evidence="1" type="ORF">EV182_006204</name>
</gene>
<protein>
    <submittedName>
        <fullName evidence="1">Uncharacterized protein</fullName>
    </submittedName>
</protein>
<keyword evidence="2" id="KW-1185">Reference proteome</keyword>
<sequence>MSPRAYDFHDSHHRHHQQQQQLPAYNPTQFRWLCNSVNEQSPFEHHGAAMQYTSLFTDDEFERSGTQAVSSLEQSTVSLYSQLPQQQRDPQHYRAKGPANIDETPFSGRAIL</sequence>
<proteinExistence type="predicted"/>
<dbReference type="Proteomes" id="UP001145114">
    <property type="component" value="Unassembled WGS sequence"/>
</dbReference>